<evidence type="ECO:0000313" key="3">
    <source>
        <dbReference type="Proteomes" id="UP000256780"/>
    </source>
</evidence>
<gene>
    <name evidence="2" type="ORF">CBM2587_B60195</name>
</gene>
<reference evidence="2 3" key="1">
    <citation type="submission" date="2018-01" db="EMBL/GenBank/DDBJ databases">
        <authorList>
            <person name="Clerissi C."/>
        </authorList>
    </citation>
    <scope>NUCLEOTIDE SEQUENCE [LARGE SCALE GENOMIC DNA]</scope>
    <source>
        <strain evidence="2">Cupriavidus sp. LMG 19464</strain>
    </source>
</reference>
<dbReference type="Proteomes" id="UP000256780">
    <property type="component" value="Chromosome CBM2587_b"/>
</dbReference>
<dbReference type="EMBL" id="OFSQ01000035">
    <property type="protein sequence ID" value="SOY63183.1"/>
    <property type="molecule type" value="Genomic_DNA"/>
</dbReference>
<proteinExistence type="predicted"/>
<organism evidence="2 3">
    <name type="scientific">Cupriavidus taiwanensis</name>
    <dbReference type="NCBI Taxonomy" id="164546"/>
    <lineage>
        <taxon>Bacteria</taxon>
        <taxon>Pseudomonadati</taxon>
        <taxon>Pseudomonadota</taxon>
        <taxon>Betaproteobacteria</taxon>
        <taxon>Burkholderiales</taxon>
        <taxon>Burkholderiaceae</taxon>
        <taxon>Cupriavidus</taxon>
    </lineage>
</organism>
<accession>A0A975X9P6</accession>
<evidence type="ECO:0000256" key="1">
    <source>
        <dbReference type="SAM" id="MobiDB-lite"/>
    </source>
</evidence>
<sequence length="23" mass="2742">MRAYRVKNQTLRHSQRRVAAGNE</sequence>
<dbReference type="AlphaFoldDB" id="A0A975X9P6"/>
<comment type="caution">
    <text evidence="2">The sequence shown here is derived from an EMBL/GenBank/DDBJ whole genome shotgun (WGS) entry which is preliminary data.</text>
</comment>
<name>A0A975X9P6_9BURK</name>
<protein>
    <submittedName>
        <fullName evidence="2">Uncharacterized protein</fullName>
    </submittedName>
</protein>
<feature type="region of interest" description="Disordered" evidence="1">
    <location>
        <begin position="1"/>
        <end position="23"/>
    </location>
</feature>
<evidence type="ECO:0000313" key="2">
    <source>
        <dbReference type="EMBL" id="SOY63183.1"/>
    </source>
</evidence>